<dbReference type="PANTHER" id="PTHR33973">
    <property type="entry name" value="OS07G0153300 PROTEIN"/>
    <property type="match status" value="1"/>
</dbReference>
<dbReference type="EMBL" id="VSZS01000066">
    <property type="protein sequence ID" value="TYR30639.1"/>
    <property type="molecule type" value="Genomic_DNA"/>
</dbReference>
<dbReference type="AlphaFoldDB" id="A0A5D4GSC1"/>
<name>A0A5D4GSC1_9HYPH</name>
<proteinExistence type="predicted"/>
<evidence type="ECO:0000256" key="1">
    <source>
        <dbReference type="SAM" id="MobiDB-lite"/>
    </source>
</evidence>
<comment type="caution">
    <text evidence="2">The sequence shown here is derived from an EMBL/GenBank/DDBJ whole genome shotgun (WGS) entry which is preliminary data.</text>
</comment>
<feature type="region of interest" description="Disordered" evidence="1">
    <location>
        <begin position="261"/>
        <end position="281"/>
    </location>
</feature>
<sequence length="281" mass="31326">MTSERITTMAANGPPPGAPAALYPGKVMHQRLKPFGHRFEYSVFSLLVDIDRLDELAGMTRLLAVNRAGILSFREADHVEQTGETLRQFVDRLLSGAGLHRPAARVLLLAYPRVFGYVFNPISVFFAYDGNGELLALIYAVRNTFGERHIYIAPVEATDLTPAGVRQTRAKVFHVSPFVGMDARYHFRVMPPGRTVRLRIHETESGEPLLAATFHGDAVPLTDASLAVCLVRFPFMTLKVVAGIHWQALRLWLKGARFHKSPPPPALSSYRDTGAEKYRTF</sequence>
<dbReference type="OrthoDB" id="9778801at2"/>
<dbReference type="Proteomes" id="UP000323258">
    <property type="component" value="Unassembled WGS sequence"/>
</dbReference>
<accession>A0A5D4GSC1</accession>
<reference evidence="2 3" key="2">
    <citation type="submission" date="2019-09" db="EMBL/GenBank/DDBJ databases">
        <title>Mesorhizobium sp. MaA-C15 isolated from Microcystis aeruginosa.</title>
        <authorList>
            <person name="Jeong S.E."/>
            <person name="Jin H.M."/>
            <person name="Jeon C.O."/>
        </authorList>
    </citation>
    <scope>NUCLEOTIDE SEQUENCE [LARGE SCALE GENOMIC DNA]</scope>
    <source>
        <strain evidence="2 3">MaA-C15</strain>
    </source>
</reference>
<dbReference type="PANTHER" id="PTHR33973:SF4">
    <property type="entry name" value="OS07G0153300 PROTEIN"/>
    <property type="match status" value="1"/>
</dbReference>
<organism evidence="2 3">
    <name type="scientific">Neoaquamicrobium microcysteis</name>
    <dbReference type="NCBI Taxonomy" id="2682781"/>
    <lineage>
        <taxon>Bacteria</taxon>
        <taxon>Pseudomonadati</taxon>
        <taxon>Pseudomonadota</taxon>
        <taxon>Alphaproteobacteria</taxon>
        <taxon>Hyphomicrobiales</taxon>
        <taxon>Phyllobacteriaceae</taxon>
        <taxon>Neoaquamicrobium</taxon>
    </lineage>
</organism>
<protein>
    <submittedName>
        <fullName evidence="2">DUF1365 domain-containing protein</fullName>
    </submittedName>
</protein>
<dbReference type="Pfam" id="PF07103">
    <property type="entry name" value="DUF1365"/>
    <property type="match status" value="1"/>
</dbReference>
<evidence type="ECO:0000313" key="3">
    <source>
        <dbReference type="Proteomes" id="UP000323258"/>
    </source>
</evidence>
<evidence type="ECO:0000313" key="2">
    <source>
        <dbReference type="EMBL" id="TYR30639.1"/>
    </source>
</evidence>
<reference evidence="2 3" key="1">
    <citation type="submission" date="2019-08" db="EMBL/GenBank/DDBJ databases">
        <authorList>
            <person name="Seo Y.L."/>
        </authorList>
    </citation>
    <scope>NUCLEOTIDE SEQUENCE [LARGE SCALE GENOMIC DNA]</scope>
    <source>
        <strain evidence="2 3">MaA-C15</strain>
    </source>
</reference>
<gene>
    <name evidence="2" type="ORF">FY036_18185</name>
</gene>
<dbReference type="RefSeq" id="WP_148916175.1">
    <property type="nucleotide sequence ID" value="NZ_VSZS01000066.1"/>
</dbReference>
<keyword evidence="3" id="KW-1185">Reference proteome</keyword>
<dbReference type="InterPro" id="IPR010775">
    <property type="entry name" value="DUF1365"/>
</dbReference>